<evidence type="ECO:0000313" key="1">
    <source>
        <dbReference type="EMBL" id="MFC5834441.1"/>
    </source>
</evidence>
<organism evidence="1 2">
    <name type="scientific">Nonomuraea insulae</name>
    <dbReference type="NCBI Taxonomy" id="1616787"/>
    <lineage>
        <taxon>Bacteria</taxon>
        <taxon>Bacillati</taxon>
        <taxon>Actinomycetota</taxon>
        <taxon>Actinomycetes</taxon>
        <taxon>Streptosporangiales</taxon>
        <taxon>Streptosporangiaceae</taxon>
        <taxon>Nonomuraea</taxon>
    </lineage>
</organism>
<keyword evidence="2" id="KW-1185">Reference proteome</keyword>
<dbReference type="Gene3D" id="3.40.50.720">
    <property type="entry name" value="NAD(P)-binding Rossmann-like Domain"/>
    <property type="match status" value="1"/>
</dbReference>
<dbReference type="InterPro" id="IPR036291">
    <property type="entry name" value="NAD(P)-bd_dom_sf"/>
</dbReference>
<protein>
    <submittedName>
        <fullName evidence="1">SDR family oxidoreductase</fullName>
    </submittedName>
</protein>
<dbReference type="Proteomes" id="UP001596058">
    <property type="component" value="Unassembled WGS sequence"/>
</dbReference>
<gene>
    <name evidence="1" type="ORF">ACFPZ3_62255</name>
</gene>
<sequence length="52" mass="5213">MVAGLEAITALWRLGEPEDVADVAGFLAGPQSGWVTGQTVDVSGGTCLGPIV</sequence>
<evidence type="ECO:0000313" key="2">
    <source>
        <dbReference type="Proteomes" id="UP001596058"/>
    </source>
</evidence>
<dbReference type="SUPFAM" id="SSF51735">
    <property type="entry name" value="NAD(P)-binding Rossmann-fold domains"/>
    <property type="match status" value="1"/>
</dbReference>
<dbReference type="RefSeq" id="WP_379523854.1">
    <property type="nucleotide sequence ID" value="NZ_JBHSPA010000112.1"/>
</dbReference>
<dbReference type="EMBL" id="JBHSPA010000112">
    <property type="protein sequence ID" value="MFC5834441.1"/>
    <property type="molecule type" value="Genomic_DNA"/>
</dbReference>
<reference evidence="2" key="1">
    <citation type="journal article" date="2019" name="Int. J. Syst. Evol. Microbiol.">
        <title>The Global Catalogue of Microorganisms (GCM) 10K type strain sequencing project: providing services to taxonomists for standard genome sequencing and annotation.</title>
        <authorList>
            <consortium name="The Broad Institute Genomics Platform"/>
            <consortium name="The Broad Institute Genome Sequencing Center for Infectious Disease"/>
            <person name="Wu L."/>
            <person name="Ma J."/>
        </authorList>
    </citation>
    <scope>NUCLEOTIDE SEQUENCE [LARGE SCALE GENOMIC DNA]</scope>
    <source>
        <strain evidence="2">CCUG 53903</strain>
    </source>
</reference>
<dbReference type="InterPro" id="IPR002347">
    <property type="entry name" value="SDR_fam"/>
</dbReference>
<dbReference type="Pfam" id="PF13561">
    <property type="entry name" value="adh_short_C2"/>
    <property type="match status" value="1"/>
</dbReference>
<name>A0ABW1DBK3_9ACTN</name>
<proteinExistence type="predicted"/>
<accession>A0ABW1DBK3</accession>
<comment type="caution">
    <text evidence="1">The sequence shown here is derived from an EMBL/GenBank/DDBJ whole genome shotgun (WGS) entry which is preliminary data.</text>
</comment>